<sequence length="106" mass="11415">MAVGLVVVGRVHACGEIGQSVVPIGPAAGVPLHATPIIGRQANTRYRHTIASDIHSATARSPGPFAGKWMHDFYHGAIFPRDLKMHRDPEHLLNSLNDRQPAGNLP</sequence>
<comment type="caution">
    <text evidence="1">The sequence shown here is derived from an EMBL/GenBank/DDBJ whole genome shotgun (WGS) entry which is preliminary data.</text>
</comment>
<accession>A0AAX2RGZ0</accession>
<dbReference type="Proteomes" id="UP000298234">
    <property type="component" value="Unassembled WGS sequence"/>
</dbReference>
<organism evidence="1 2">
    <name type="scientific">Burkholderia cepacia</name>
    <name type="common">Pseudomonas cepacia</name>
    <dbReference type="NCBI Taxonomy" id="292"/>
    <lineage>
        <taxon>Bacteria</taxon>
        <taxon>Pseudomonadati</taxon>
        <taxon>Pseudomonadota</taxon>
        <taxon>Betaproteobacteria</taxon>
        <taxon>Burkholderiales</taxon>
        <taxon>Burkholderiaceae</taxon>
        <taxon>Burkholderia</taxon>
        <taxon>Burkholderia cepacia complex</taxon>
    </lineage>
</organism>
<dbReference type="EMBL" id="SNSQ01000052">
    <property type="protein sequence ID" value="TEU37634.1"/>
    <property type="molecule type" value="Genomic_DNA"/>
</dbReference>
<evidence type="ECO:0000313" key="2">
    <source>
        <dbReference type="Proteomes" id="UP000298234"/>
    </source>
</evidence>
<evidence type="ECO:0008006" key="3">
    <source>
        <dbReference type="Google" id="ProtNLM"/>
    </source>
</evidence>
<proteinExistence type="predicted"/>
<evidence type="ECO:0000313" key="1">
    <source>
        <dbReference type="EMBL" id="TEU37634.1"/>
    </source>
</evidence>
<gene>
    <name evidence="1" type="ORF">E3D37_33295</name>
</gene>
<dbReference type="AlphaFoldDB" id="A0AAX2RGZ0"/>
<reference evidence="1 2" key="1">
    <citation type="submission" date="2019-03" db="EMBL/GenBank/DDBJ databases">
        <title>Burkholderia cepacia outbreak.</title>
        <authorList>
            <person name="Farzana R."/>
            <person name="Walsh T.R."/>
        </authorList>
    </citation>
    <scope>NUCLEOTIDE SEQUENCE [LARGE SCALE GENOMIC DNA]</scope>
    <source>
        <strain evidence="2">d13</strain>
    </source>
</reference>
<name>A0AAX2RGZ0_BURCE</name>
<dbReference type="RefSeq" id="WP_134319415.1">
    <property type="nucleotide sequence ID" value="NZ_SNSF01000050.1"/>
</dbReference>
<protein>
    <recommendedName>
        <fullName evidence="3">Berberine/berberine-like domain-containing protein</fullName>
    </recommendedName>
</protein>